<dbReference type="GO" id="GO:0016042">
    <property type="term" value="P:lipid catabolic process"/>
    <property type="evidence" value="ECO:0007669"/>
    <property type="project" value="UniProtKB-KW"/>
</dbReference>
<feature type="region of interest" description="Disordered" evidence="7">
    <location>
        <begin position="144"/>
        <end position="230"/>
    </location>
</feature>
<dbReference type="Gene3D" id="3.30.870.10">
    <property type="entry name" value="Endonuclease Chain A"/>
    <property type="match status" value="2"/>
</dbReference>
<comment type="catalytic activity">
    <reaction evidence="1">
        <text>a 1,2-diacyl-sn-glycero-3-phosphocholine + H2O = a 1,2-diacyl-sn-glycero-3-phosphate + choline + H(+)</text>
        <dbReference type="Rhea" id="RHEA:14445"/>
        <dbReference type="ChEBI" id="CHEBI:15354"/>
        <dbReference type="ChEBI" id="CHEBI:15377"/>
        <dbReference type="ChEBI" id="CHEBI:15378"/>
        <dbReference type="ChEBI" id="CHEBI:57643"/>
        <dbReference type="ChEBI" id="CHEBI:58608"/>
        <dbReference type="EC" id="3.1.4.4"/>
    </reaction>
</comment>
<keyword evidence="5" id="KW-0442">Lipid degradation</keyword>
<dbReference type="PROSITE" id="PS50853">
    <property type="entry name" value="FN3"/>
    <property type="match status" value="1"/>
</dbReference>
<dbReference type="NCBIfam" id="TIGR04183">
    <property type="entry name" value="Por_Secre_tail"/>
    <property type="match status" value="1"/>
</dbReference>
<dbReference type="InterPro" id="IPR025202">
    <property type="entry name" value="PLD-like_dom"/>
</dbReference>
<feature type="compositionally biased region" description="Polar residues" evidence="7">
    <location>
        <begin position="193"/>
        <end position="217"/>
    </location>
</feature>
<evidence type="ECO:0000259" key="9">
    <source>
        <dbReference type="PROSITE" id="PS50035"/>
    </source>
</evidence>
<dbReference type="Gene3D" id="2.60.40.4070">
    <property type="match status" value="1"/>
</dbReference>
<keyword evidence="8" id="KW-0732">Signal</keyword>
<dbReference type="InterPro" id="IPR036415">
    <property type="entry name" value="Lamin_tail_dom_sf"/>
</dbReference>
<dbReference type="GO" id="GO:0046872">
    <property type="term" value="F:metal ion binding"/>
    <property type="evidence" value="ECO:0007669"/>
    <property type="project" value="InterPro"/>
</dbReference>
<dbReference type="Pfam" id="PF00932">
    <property type="entry name" value="LTD"/>
    <property type="match status" value="1"/>
</dbReference>
<dbReference type="AlphaFoldDB" id="A0A538SIN8"/>
<dbReference type="InterPro" id="IPR008963">
    <property type="entry name" value="Purple_acid_Pase-like_N"/>
</dbReference>
<dbReference type="PANTHER" id="PTHR43856">
    <property type="entry name" value="CARDIOLIPIN HYDROLASE"/>
    <property type="match status" value="1"/>
</dbReference>
<dbReference type="Gene3D" id="2.60.40.10">
    <property type="entry name" value="Immunoglobulins"/>
    <property type="match status" value="1"/>
</dbReference>
<protein>
    <recommendedName>
        <fullName evidence="3">phospholipase D</fullName>
        <ecNumber evidence="3">3.1.4.4</ecNumber>
    </recommendedName>
</protein>
<dbReference type="Pfam" id="PF13091">
    <property type="entry name" value="PLDc_2"/>
    <property type="match status" value="2"/>
</dbReference>
<dbReference type="SMART" id="SM00155">
    <property type="entry name" value="PLDc"/>
    <property type="match status" value="2"/>
</dbReference>
<dbReference type="GO" id="GO:0016891">
    <property type="term" value="F:RNA endonuclease activity producing 5'-phosphomonoesters, hydrolytic mechanism"/>
    <property type="evidence" value="ECO:0007669"/>
    <property type="project" value="TreeGrafter"/>
</dbReference>
<dbReference type="SUPFAM" id="SSF74853">
    <property type="entry name" value="Lamin A/C globular tail domain"/>
    <property type="match status" value="1"/>
</dbReference>
<dbReference type="GO" id="GO:0004630">
    <property type="term" value="F:phospholipase D activity"/>
    <property type="evidence" value="ECO:0007669"/>
    <property type="project" value="UniProtKB-EC"/>
</dbReference>
<evidence type="ECO:0000259" key="11">
    <source>
        <dbReference type="PROSITE" id="PS51841"/>
    </source>
</evidence>
<proteinExistence type="inferred from homology"/>
<evidence type="ECO:0000256" key="2">
    <source>
        <dbReference type="ARBA" id="ARBA00008664"/>
    </source>
</evidence>
<dbReference type="GO" id="GO:0003993">
    <property type="term" value="F:acid phosphatase activity"/>
    <property type="evidence" value="ECO:0007669"/>
    <property type="project" value="InterPro"/>
</dbReference>
<keyword evidence="6" id="KW-0443">Lipid metabolism</keyword>
<evidence type="ECO:0000256" key="3">
    <source>
        <dbReference type="ARBA" id="ARBA00012027"/>
    </source>
</evidence>
<dbReference type="InterPro" id="IPR051406">
    <property type="entry name" value="PLD_domain"/>
</dbReference>
<evidence type="ECO:0000313" key="13">
    <source>
        <dbReference type="Proteomes" id="UP000320184"/>
    </source>
</evidence>
<feature type="domain" description="Fibronectin type-III" evidence="10">
    <location>
        <begin position="556"/>
        <end position="650"/>
    </location>
</feature>
<evidence type="ECO:0000256" key="1">
    <source>
        <dbReference type="ARBA" id="ARBA00000798"/>
    </source>
</evidence>
<dbReference type="SUPFAM" id="SSF56024">
    <property type="entry name" value="Phospholipase D/nuclease"/>
    <property type="match status" value="2"/>
</dbReference>
<dbReference type="Proteomes" id="UP000320184">
    <property type="component" value="Unassembled WGS sequence"/>
</dbReference>
<dbReference type="InterPro" id="IPR001322">
    <property type="entry name" value="Lamin_tail_dom"/>
</dbReference>
<evidence type="ECO:0000256" key="4">
    <source>
        <dbReference type="ARBA" id="ARBA00022801"/>
    </source>
</evidence>
<dbReference type="Pfam" id="PF18962">
    <property type="entry name" value="Por_Secre_tail"/>
    <property type="match status" value="1"/>
</dbReference>
<evidence type="ECO:0000256" key="5">
    <source>
        <dbReference type="ARBA" id="ARBA00022963"/>
    </source>
</evidence>
<feature type="domain" description="PLD phosphodiesterase" evidence="9">
    <location>
        <begin position="934"/>
        <end position="967"/>
    </location>
</feature>
<dbReference type="InterPro" id="IPR013783">
    <property type="entry name" value="Ig-like_fold"/>
</dbReference>
<evidence type="ECO:0000256" key="6">
    <source>
        <dbReference type="ARBA" id="ARBA00023098"/>
    </source>
</evidence>
<comment type="similarity">
    <text evidence="2">Belongs to the phospholipase D family.</text>
</comment>
<dbReference type="SUPFAM" id="SSF49363">
    <property type="entry name" value="Purple acid phosphatase, N-terminal domain"/>
    <property type="match status" value="1"/>
</dbReference>
<evidence type="ECO:0000256" key="8">
    <source>
        <dbReference type="SAM" id="SignalP"/>
    </source>
</evidence>
<dbReference type="PANTHER" id="PTHR43856:SF1">
    <property type="entry name" value="MITOCHONDRIAL CARDIOLIPIN HYDROLASE"/>
    <property type="match status" value="1"/>
</dbReference>
<dbReference type="CDD" id="cd04486">
    <property type="entry name" value="YhcR_OBF_like"/>
    <property type="match status" value="1"/>
</dbReference>
<feature type="domain" description="PLD phosphodiesterase" evidence="9">
    <location>
        <begin position="758"/>
        <end position="792"/>
    </location>
</feature>
<sequence>MRFLPRFSRALAVLAIPTLMSAAATDARAATHVVISEFATRGSSSATDEFVELYNPTDNAIDISGWKQQYKSASGTTWSDRAILPANSSIPARGFFLIANTSYVGSVTPDYTSSLWTSGTGMADNGHVRIIDASAVEVDKVGWGSAIDPEGGSTAPNHGTSANGNSVERKAQASSTADSLAAGGAHALLGNGQDTNVNGADFVTQTHGRNPQNSSNAPEPAFSGGGNGTGRASVQPAVVFTDRSVDALTLSFRQDSSYTVTNLSIFVPPDWTWSHQLASVALAGTAFQSATPTISGDTLFIAQAALSPTDSGSVTIANLTSPSTKGNSTFTVRTAVAAGTLAPILQHPRVRVLELVPIVVVHVNDASGVPTSPYGIGAEATVTGVVTVNFSSSRTDVYLQDGTAGINLFSFDLPPFTLQPGDSLTVTGSILQFRGLTELQPEFALLVLHATGRPVPEPMVATCADVNATFHPDGTEPNEGRLVRVNGVTYNQTSSTITDASGTTNIFIPNTFPPVPSVFDVIGILKQFKPGTPAPGPPYTADYEISPRAPDDIIAHPGPIILSTPYEDHIQPTSVQLHWTTDVASSSIVYYGLTPALGDSVVDATPVSNHAPTVSGLTPATVYYYSVGSSDVNGTNYAPSRLFSTASPPQSTGVMNVYFNKSVNTTLAWLHQANGNQDLPARIVPHIDQARRSLDAAFYNLSGAPGSALATALINAKNRGVKVRVICEEDNKTNAPFASINSNGIPLITDRFDPVNNGLGLMHNKFLVIDGRGGAAESAWVWTGSWNPTNEGTNDDFQNSIEIQDQALANAYTLEFNEMWGSSTDAPNASSSRFGARKLDDTPHKFVVGGHSVECYFSPSDGVTSHIISTINGAQQSIGFELLTLTRSDVASALVARHQSGIGVRGDLDSNSDTGSQYSYLTGNGVDVRLKTGVSGLLHHKYCIVDAESPGWDATTLTGSHNWSSAAENSNNENTLIVHDPDVTNQYLQEFAARYYQFGGSDSLRVSVELIDGHAPRVAFLGQNYPNPFRSATRIVYAIPIAEQVVLKVYDLQGRELRTLVNQRQTPGRYRVDLGVKGIASGVYFYRLEVGGAVQQRKMLILK</sequence>
<feature type="chain" id="PRO_5021773554" description="phospholipase D" evidence="8">
    <location>
        <begin position="30"/>
        <end position="1103"/>
    </location>
</feature>
<accession>A0A538SIN8</accession>
<evidence type="ECO:0000256" key="7">
    <source>
        <dbReference type="SAM" id="MobiDB-lite"/>
    </source>
</evidence>
<dbReference type="InterPro" id="IPR003961">
    <property type="entry name" value="FN3_dom"/>
</dbReference>
<evidence type="ECO:0000259" key="10">
    <source>
        <dbReference type="PROSITE" id="PS50853"/>
    </source>
</evidence>
<feature type="domain" description="LTD" evidence="11">
    <location>
        <begin position="21"/>
        <end position="145"/>
    </location>
</feature>
<dbReference type="EMBL" id="VBOT01000077">
    <property type="protein sequence ID" value="TMQ51228.1"/>
    <property type="molecule type" value="Genomic_DNA"/>
</dbReference>
<organism evidence="12 13">
    <name type="scientific">Eiseniibacteriota bacterium</name>
    <dbReference type="NCBI Taxonomy" id="2212470"/>
    <lineage>
        <taxon>Bacteria</taxon>
        <taxon>Candidatus Eiseniibacteriota</taxon>
    </lineage>
</organism>
<gene>
    <name evidence="12" type="ORF">E6K73_06340</name>
</gene>
<comment type="caution">
    <text evidence="12">The sequence shown here is derived from an EMBL/GenBank/DDBJ whole genome shotgun (WGS) entry which is preliminary data.</text>
</comment>
<dbReference type="InterPro" id="IPR026444">
    <property type="entry name" value="Secre_tail"/>
</dbReference>
<dbReference type="CDD" id="cd09116">
    <property type="entry name" value="PLDc_Nuc_like"/>
    <property type="match status" value="1"/>
</dbReference>
<dbReference type="Gene3D" id="2.60.40.1260">
    <property type="entry name" value="Lamin Tail domain"/>
    <property type="match status" value="1"/>
</dbReference>
<feature type="compositionally biased region" description="Polar residues" evidence="7">
    <location>
        <begin position="154"/>
        <end position="178"/>
    </location>
</feature>
<reference evidence="12 13" key="1">
    <citation type="journal article" date="2019" name="Nat. Microbiol.">
        <title>Mediterranean grassland soil C-N compound turnover is dependent on rainfall and depth, and is mediated by genomically divergent microorganisms.</title>
        <authorList>
            <person name="Diamond S."/>
            <person name="Andeer P.F."/>
            <person name="Li Z."/>
            <person name="Crits-Christoph A."/>
            <person name="Burstein D."/>
            <person name="Anantharaman K."/>
            <person name="Lane K.R."/>
            <person name="Thomas B.C."/>
            <person name="Pan C."/>
            <person name="Northen T.R."/>
            <person name="Banfield J.F."/>
        </authorList>
    </citation>
    <scope>NUCLEOTIDE SEQUENCE [LARGE SCALE GENOMIC DNA]</scope>
    <source>
        <strain evidence="12">WS_3</strain>
    </source>
</reference>
<feature type="signal peptide" evidence="8">
    <location>
        <begin position="1"/>
        <end position="29"/>
    </location>
</feature>
<dbReference type="EC" id="3.1.4.4" evidence="3"/>
<dbReference type="InterPro" id="IPR001736">
    <property type="entry name" value="PLipase_D/transphosphatidylase"/>
</dbReference>
<feature type="compositionally biased region" description="Low complexity" evidence="7">
    <location>
        <begin position="180"/>
        <end position="192"/>
    </location>
</feature>
<name>A0A538SIN8_UNCEI</name>
<keyword evidence="4" id="KW-0378">Hydrolase</keyword>
<dbReference type="PROSITE" id="PS51841">
    <property type="entry name" value="LTD"/>
    <property type="match status" value="1"/>
</dbReference>
<dbReference type="PROSITE" id="PS50035">
    <property type="entry name" value="PLD"/>
    <property type="match status" value="2"/>
</dbReference>
<dbReference type="GO" id="GO:0006793">
    <property type="term" value="P:phosphorus metabolic process"/>
    <property type="evidence" value="ECO:0007669"/>
    <property type="project" value="UniProtKB-ARBA"/>
</dbReference>
<evidence type="ECO:0000313" key="12">
    <source>
        <dbReference type="EMBL" id="TMQ51228.1"/>
    </source>
</evidence>